<evidence type="ECO:0000313" key="3">
    <source>
        <dbReference type="Proteomes" id="UP000321562"/>
    </source>
</evidence>
<dbReference type="SUPFAM" id="SSF53474">
    <property type="entry name" value="alpha/beta-Hydrolases"/>
    <property type="match status" value="1"/>
</dbReference>
<protein>
    <submittedName>
        <fullName evidence="2">Lysophospholipase</fullName>
    </submittedName>
</protein>
<evidence type="ECO:0000256" key="1">
    <source>
        <dbReference type="SAM" id="SignalP"/>
    </source>
</evidence>
<dbReference type="EMBL" id="VOPL01000003">
    <property type="protein sequence ID" value="TXB69365.1"/>
    <property type="molecule type" value="Genomic_DNA"/>
</dbReference>
<name>A0A5C6S4I9_9RHOB</name>
<keyword evidence="3" id="KW-1185">Reference proteome</keyword>
<dbReference type="OrthoDB" id="7052966at2"/>
<dbReference type="RefSeq" id="WP_147098107.1">
    <property type="nucleotide sequence ID" value="NZ_JBHUFH010000011.1"/>
</dbReference>
<evidence type="ECO:0000313" key="2">
    <source>
        <dbReference type="EMBL" id="TXB69365.1"/>
    </source>
</evidence>
<organism evidence="2 3">
    <name type="scientific">Paracoccus aurantiacus</name>
    <dbReference type="NCBI Taxonomy" id="2599412"/>
    <lineage>
        <taxon>Bacteria</taxon>
        <taxon>Pseudomonadati</taxon>
        <taxon>Pseudomonadota</taxon>
        <taxon>Alphaproteobacteria</taxon>
        <taxon>Rhodobacterales</taxon>
        <taxon>Paracoccaceae</taxon>
        <taxon>Paracoccus</taxon>
    </lineage>
</organism>
<gene>
    <name evidence="2" type="ORF">FQV27_10490</name>
</gene>
<keyword evidence="1" id="KW-0732">Signal</keyword>
<feature type="signal peptide" evidence="1">
    <location>
        <begin position="1"/>
        <end position="22"/>
    </location>
</feature>
<proteinExistence type="predicted"/>
<dbReference type="AlphaFoldDB" id="A0A5C6S4I9"/>
<feature type="chain" id="PRO_5022767280" evidence="1">
    <location>
        <begin position="23"/>
        <end position="532"/>
    </location>
</feature>
<dbReference type="InterPro" id="IPR029058">
    <property type="entry name" value="AB_hydrolase_fold"/>
</dbReference>
<accession>A0A5C6S4I9</accession>
<reference evidence="2 3" key="1">
    <citation type="submission" date="2019-08" db="EMBL/GenBank/DDBJ databases">
        <authorList>
            <person name="Ye J."/>
        </authorList>
    </citation>
    <scope>NUCLEOTIDE SEQUENCE [LARGE SCALE GENOMIC DNA]</scope>
    <source>
        <strain evidence="2 3">TK008</strain>
    </source>
</reference>
<dbReference type="Proteomes" id="UP000321562">
    <property type="component" value="Unassembled WGS sequence"/>
</dbReference>
<sequence length="532" mass="57163">MRLSLCTALCCLGTGLPLAGWAEDVSPAAPAVECHSAIPRVSKQEEWPGYLDRTEGSETCIPFTPTGLLPPAGYAGDFYVDEFTDAKIRKAWADCKAQGAACLDSEMAVIEGQGGENVFRNTGSVDPNGRIDPLAGNIDLTQVRRPAYFGQPPYNEPIAAVEGRTYTVEVTVASEPNEHKYMDVPEDQTWRLRGWYIEGDGVENAEGRVQRALIVLVAGRTIETTAMQHPDDMPYTRDAATGEYVDVTFPTERSEKWGTPAWRGYILALNEAGFDVLTLDKRGHGISGGRQASNNALMARDLFAALEEFDSGAGLRLVNPAGDVLAGPDAAGILLGGQKSSEIPLIFAGPSQGAMVVAFAMHDALVGDCSFDAVETVCGPKRDVNVKAGMLLAEFAKGPGYAPARAIREGAFRSDYDIAYLPTSEIMQHIGEWPATFIGRGLWDVAGGLEGTLDLYRRAGAPKELVVVRGPHSEVEYGEPNIKFMQQRMVAFATAVMKGNKTIPGAATFSDLRELVLSAPADWAPTSDPADR</sequence>
<dbReference type="Gene3D" id="3.40.50.1820">
    <property type="entry name" value="alpha/beta hydrolase"/>
    <property type="match status" value="1"/>
</dbReference>
<comment type="caution">
    <text evidence="2">The sequence shown here is derived from an EMBL/GenBank/DDBJ whole genome shotgun (WGS) entry which is preliminary data.</text>
</comment>